<dbReference type="PANTHER" id="PTHR35529">
    <property type="entry name" value="MANGANESE EFFLUX PUMP MNTP-RELATED"/>
    <property type="match status" value="1"/>
</dbReference>
<comment type="similarity">
    <text evidence="8">Belongs to the MntP (TC 9.B.29) family.</text>
</comment>
<keyword evidence="1 8" id="KW-0813">Transport</keyword>
<dbReference type="InterPro" id="IPR003810">
    <property type="entry name" value="Mntp/YtaF"/>
</dbReference>
<comment type="function">
    <text evidence="8">Probably functions as a manganese efflux pump.</text>
</comment>
<evidence type="ECO:0000256" key="1">
    <source>
        <dbReference type="ARBA" id="ARBA00022448"/>
    </source>
</evidence>
<evidence type="ECO:0000256" key="4">
    <source>
        <dbReference type="ARBA" id="ARBA00022989"/>
    </source>
</evidence>
<evidence type="ECO:0000256" key="8">
    <source>
        <dbReference type="HAMAP-Rule" id="MF_01521"/>
    </source>
</evidence>
<keyword evidence="9" id="KW-0732">Signal</keyword>
<reference evidence="10 11" key="1">
    <citation type="submission" date="2016-12" db="EMBL/GenBank/DDBJ databases">
        <title>Draft genome sequences of strains Salinicola socius SMB35, Salinicola sp. MH3R3-1 and Chromohalobacter sp. SMB17 from the Verkhnekamsk potash mining region of Russia.</title>
        <authorList>
            <person name="Mavrodi D.V."/>
            <person name="Olsson B.E."/>
            <person name="Korsakova E.S."/>
            <person name="Pyankova A."/>
            <person name="Mavrodi O.V."/>
            <person name="Plotnikova E.G."/>
        </authorList>
    </citation>
    <scope>NUCLEOTIDE SEQUENCE [LARGE SCALE GENOMIC DNA]</scope>
    <source>
        <strain evidence="10 11">SMB17</strain>
    </source>
</reference>
<protein>
    <recommendedName>
        <fullName evidence="8">Putative manganese efflux pump MntP</fullName>
    </recommendedName>
</protein>
<comment type="caution">
    <text evidence="10">The sequence shown here is derived from an EMBL/GenBank/DDBJ whole genome shotgun (WGS) entry which is preliminary data.</text>
</comment>
<evidence type="ECO:0000256" key="3">
    <source>
        <dbReference type="ARBA" id="ARBA00022692"/>
    </source>
</evidence>
<feature type="transmembrane region" description="Helical" evidence="8">
    <location>
        <begin position="35"/>
        <end position="58"/>
    </location>
</feature>
<gene>
    <name evidence="8" type="primary">mntP</name>
    <name evidence="10" type="ORF">BTW10_00210</name>
</gene>
<evidence type="ECO:0000313" key="10">
    <source>
        <dbReference type="EMBL" id="OLO13238.1"/>
    </source>
</evidence>
<comment type="subcellular location">
    <subcellularLocation>
        <location evidence="8">Cell membrane</location>
        <topology evidence="8">Multi-pass membrane protein</topology>
    </subcellularLocation>
</comment>
<keyword evidence="4 8" id="KW-1133">Transmembrane helix</keyword>
<dbReference type="InterPro" id="IPR022929">
    <property type="entry name" value="Put_MntP"/>
</dbReference>
<sequence>MNPASLILLAFAMSTDAFAASIGRGAELSKVRFISALRIGLVFGVVEAIMPLVGWALGHAAMRFVSGIDHWIAFAMLGMLGGHMIWEGLQKGGADAIKVAGDQQGEKSIWLIAFTALATSIDALAVGITLALTDINIVLASAAIGLATALMVTIGTLLGRAIGTIVGKWAEVLGGLILIAIGVAVLYEHLVGVASV</sequence>
<evidence type="ECO:0000256" key="2">
    <source>
        <dbReference type="ARBA" id="ARBA00022475"/>
    </source>
</evidence>
<dbReference type="PANTHER" id="PTHR35529:SF1">
    <property type="entry name" value="MANGANESE EFFLUX PUMP MNTP-RELATED"/>
    <property type="match status" value="1"/>
</dbReference>
<dbReference type="Pfam" id="PF02659">
    <property type="entry name" value="Mntp"/>
    <property type="match status" value="1"/>
</dbReference>
<keyword evidence="5 8" id="KW-0406">Ion transport</keyword>
<keyword evidence="3 8" id="KW-0812">Transmembrane</keyword>
<name>A0A1Q8THX4_9GAMM</name>
<organism evidence="10 11">
    <name type="scientific">Chromohalobacter japonicus</name>
    <dbReference type="NCBI Taxonomy" id="223900"/>
    <lineage>
        <taxon>Bacteria</taxon>
        <taxon>Pseudomonadati</taxon>
        <taxon>Pseudomonadota</taxon>
        <taxon>Gammaproteobacteria</taxon>
        <taxon>Oceanospirillales</taxon>
        <taxon>Halomonadaceae</taxon>
        <taxon>Chromohalobacter</taxon>
    </lineage>
</organism>
<dbReference type="Proteomes" id="UP000186806">
    <property type="component" value="Unassembled WGS sequence"/>
</dbReference>
<feature type="transmembrane region" description="Helical" evidence="8">
    <location>
        <begin position="70"/>
        <end position="89"/>
    </location>
</feature>
<dbReference type="HAMAP" id="MF_01521">
    <property type="entry name" value="MntP_pump"/>
    <property type="match status" value="1"/>
</dbReference>
<dbReference type="GO" id="GO:0005384">
    <property type="term" value="F:manganese ion transmembrane transporter activity"/>
    <property type="evidence" value="ECO:0007669"/>
    <property type="project" value="UniProtKB-UniRule"/>
</dbReference>
<dbReference type="EMBL" id="MSDQ01000001">
    <property type="protein sequence ID" value="OLO13238.1"/>
    <property type="molecule type" value="Genomic_DNA"/>
</dbReference>
<dbReference type="GO" id="GO:0005886">
    <property type="term" value="C:plasma membrane"/>
    <property type="evidence" value="ECO:0007669"/>
    <property type="project" value="UniProtKB-SubCell"/>
</dbReference>
<feature type="transmembrane region" description="Helical" evidence="8">
    <location>
        <begin position="169"/>
        <end position="187"/>
    </location>
</feature>
<keyword evidence="2 8" id="KW-1003">Cell membrane</keyword>
<dbReference type="RefSeq" id="WP_075367653.1">
    <property type="nucleotide sequence ID" value="NZ_JBQCXM010000145.1"/>
</dbReference>
<evidence type="ECO:0000313" key="11">
    <source>
        <dbReference type="Proteomes" id="UP000186806"/>
    </source>
</evidence>
<proteinExistence type="inferred from homology"/>
<feature type="transmembrane region" description="Helical" evidence="8">
    <location>
        <begin position="109"/>
        <end position="132"/>
    </location>
</feature>
<feature type="transmembrane region" description="Helical" evidence="8">
    <location>
        <begin position="139"/>
        <end position="163"/>
    </location>
</feature>
<keyword evidence="6 8" id="KW-0472">Membrane</keyword>
<accession>A0A1Q8THX4</accession>
<keyword evidence="7 8" id="KW-0464">Manganese</keyword>
<dbReference type="AlphaFoldDB" id="A0A1Q8THX4"/>
<evidence type="ECO:0000256" key="9">
    <source>
        <dbReference type="SAM" id="SignalP"/>
    </source>
</evidence>
<feature type="signal peptide" evidence="9">
    <location>
        <begin position="1"/>
        <end position="19"/>
    </location>
</feature>
<feature type="chain" id="PRO_5012163768" description="Putative manganese efflux pump MntP" evidence="9">
    <location>
        <begin position="20"/>
        <end position="196"/>
    </location>
</feature>
<keyword evidence="11" id="KW-1185">Reference proteome</keyword>
<evidence type="ECO:0000256" key="5">
    <source>
        <dbReference type="ARBA" id="ARBA00023065"/>
    </source>
</evidence>
<evidence type="ECO:0000256" key="7">
    <source>
        <dbReference type="ARBA" id="ARBA00023211"/>
    </source>
</evidence>
<evidence type="ECO:0000256" key="6">
    <source>
        <dbReference type="ARBA" id="ARBA00023136"/>
    </source>
</evidence>